<dbReference type="InterPro" id="IPR036277">
    <property type="entry name" value="SMC_hinge_sf"/>
</dbReference>
<evidence type="ECO:0000256" key="3">
    <source>
        <dbReference type="ARBA" id="ARBA00022741"/>
    </source>
</evidence>
<dbReference type="PANTHER" id="PTHR43977">
    <property type="entry name" value="STRUCTURAL MAINTENANCE OF CHROMOSOMES PROTEIN 3"/>
    <property type="match status" value="1"/>
</dbReference>
<feature type="coiled-coil region" evidence="7">
    <location>
        <begin position="235"/>
        <end position="353"/>
    </location>
</feature>
<feature type="coiled-coil region" evidence="7">
    <location>
        <begin position="737"/>
        <end position="939"/>
    </location>
</feature>
<dbReference type="SUPFAM" id="SSF52540">
    <property type="entry name" value="P-loop containing nucleoside triphosphate hydrolases"/>
    <property type="match status" value="1"/>
</dbReference>
<dbReference type="EMBL" id="CP045798">
    <property type="protein sequence ID" value="QNB45941.1"/>
    <property type="molecule type" value="Genomic_DNA"/>
</dbReference>
<accession>A0A7G6E1I7</accession>
<dbReference type="PIRSF" id="PIRSF005719">
    <property type="entry name" value="SMC"/>
    <property type="match status" value="1"/>
</dbReference>
<feature type="coiled-coil region" evidence="7">
    <location>
        <begin position="403"/>
        <end position="479"/>
    </location>
</feature>
<evidence type="ECO:0000256" key="2">
    <source>
        <dbReference type="ARBA" id="ARBA00022490"/>
    </source>
</evidence>
<dbReference type="SUPFAM" id="SSF75553">
    <property type="entry name" value="Smc hinge domain"/>
    <property type="match status" value="1"/>
</dbReference>
<reference evidence="9 10" key="1">
    <citation type="journal article" date="2019" name="Front. Microbiol.">
        <title>Thermoanaerosceptrum fracticalcis gen. nov. sp. nov., a Novel Fumarate-Fermenting Microorganism From a Deep Fractured Carbonate Aquifer of the US Great Basin.</title>
        <authorList>
            <person name="Hamilton-Brehm S.D."/>
            <person name="Stewart L.E."/>
            <person name="Zavarin M."/>
            <person name="Caldwell M."/>
            <person name="Lawson P.A."/>
            <person name="Onstott T.C."/>
            <person name="Grzymski J."/>
            <person name="Neveux I."/>
            <person name="Lollar B.S."/>
            <person name="Russell C.E."/>
            <person name="Moser D.P."/>
        </authorList>
    </citation>
    <scope>NUCLEOTIDE SEQUENCE [LARGE SCALE GENOMIC DNA]</scope>
    <source>
        <strain evidence="9 10">DRI-13</strain>
    </source>
</reference>
<evidence type="ECO:0000259" key="8">
    <source>
        <dbReference type="SMART" id="SM00968"/>
    </source>
</evidence>
<organism evidence="9 10">
    <name type="scientific">Thermanaerosceptrum fracticalcis</name>
    <dbReference type="NCBI Taxonomy" id="1712410"/>
    <lineage>
        <taxon>Bacteria</taxon>
        <taxon>Bacillati</taxon>
        <taxon>Bacillota</taxon>
        <taxon>Clostridia</taxon>
        <taxon>Eubacteriales</taxon>
        <taxon>Peptococcaceae</taxon>
        <taxon>Thermanaerosceptrum</taxon>
    </lineage>
</organism>
<dbReference type="GO" id="GO:0006260">
    <property type="term" value="P:DNA replication"/>
    <property type="evidence" value="ECO:0007669"/>
    <property type="project" value="UniProtKB-UniRule"/>
</dbReference>
<dbReference type="GO" id="GO:0005694">
    <property type="term" value="C:chromosome"/>
    <property type="evidence" value="ECO:0007669"/>
    <property type="project" value="InterPro"/>
</dbReference>
<feature type="coiled-coil region" evidence="7">
    <location>
        <begin position="968"/>
        <end position="1040"/>
    </location>
</feature>
<dbReference type="FunFam" id="3.40.50.300:FF:000901">
    <property type="entry name" value="Chromosome partition protein Smc"/>
    <property type="match status" value="1"/>
</dbReference>
<evidence type="ECO:0000256" key="5">
    <source>
        <dbReference type="ARBA" id="ARBA00023054"/>
    </source>
</evidence>
<dbReference type="InterPro" id="IPR027417">
    <property type="entry name" value="P-loop_NTPase"/>
</dbReference>
<keyword evidence="6 7" id="KW-0238">DNA-binding</keyword>
<dbReference type="InterPro" id="IPR003395">
    <property type="entry name" value="RecF/RecN/SMC_N"/>
</dbReference>
<gene>
    <name evidence="7 9" type="primary">smc</name>
    <name evidence="9" type="ORF">BR63_06220</name>
</gene>
<dbReference type="NCBIfam" id="TIGR02168">
    <property type="entry name" value="SMC_prok_B"/>
    <property type="match status" value="1"/>
</dbReference>
<evidence type="ECO:0000256" key="1">
    <source>
        <dbReference type="ARBA" id="ARBA00004496"/>
    </source>
</evidence>
<dbReference type="GO" id="GO:0003677">
    <property type="term" value="F:DNA binding"/>
    <property type="evidence" value="ECO:0007669"/>
    <property type="project" value="UniProtKB-UniRule"/>
</dbReference>
<keyword evidence="2 7" id="KW-0963">Cytoplasm</keyword>
<dbReference type="SUPFAM" id="SSF57997">
    <property type="entry name" value="Tropomyosin"/>
    <property type="match status" value="1"/>
</dbReference>
<dbReference type="GO" id="GO:0030261">
    <property type="term" value="P:chromosome condensation"/>
    <property type="evidence" value="ECO:0007669"/>
    <property type="project" value="InterPro"/>
</dbReference>
<dbReference type="GO" id="GO:0016887">
    <property type="term" value="F:ATP hydrolysis activity"/>
    <property type="evidence" value="ECO:0007669"/>
    <property type="project" value="InterPro"/>
</dbReference>
<dbReference type="GO" id="GO:0007062">
    <property type="term" value="P:sister chromatid cohesion"/>
    <property type="evidence" value="ECO:0007669"/>
    <property type="project" value="InterPro"/>
</dbReference>
<evidence type="ECO:0000313" key="9">
    <source>
        <dbReference type="EMBL" id="QNB45941.1"/>
    </source>
</evidence>
<dbReference type="Proteomes" id="UP000515847">
    <property type="component" value="Chromosome"/>
</dbReference>
<comment type="similarity">
    <text evidence="7">Belongs to the SMC family.</text>
</comment>
<dbReference type="Pfam" id="PF02463">
    <property type="entry name" value="SMC_N"/>
    <property type="match status" value="1"/>
</dbReference>
<dbReference type="CDD" id="cd03278">
    <property type="entry name" value="ABC_SMC_barmotin"/>
    <property type="match status" value="1"/>
</dbReference>
<comment type="subcellular location">
    <subcellularLocation>
        <location evidence="1 7">Cytoplasm</location>
    </subcellularLocation>
</comment>
<protein>
    <recommendedName>
        <fullName evidence="7">Chromosome partition protein Smc</fullName>
    </recommendedName>
</protein>
<dbReference type="GO" id="GO:0007059">
    <property type="term" value="P:chromosome segregation"/>
    <property type="evidence" value="ECO:0007669"/>
    <property type="project" value="UniProtKB-UniRule"/>
</dbReference>
<comment type="domain">
    <text evidence="7">Contains large globular domains required for ATP hydrolysis at each terminus and a third globular domain forming a flexible hinge near the middle of the molecule. These domains are separated by coiled-coil structures.</text>
</comment>
<dbReference type="Gene3D" id="1.20.1060.20">
    <property type="match status" value="1"/>
</dbReference>
<dbReference type="FunFam" id="3.40.50.300:FF:000984">
    <property type="entry name" value="Chromosome partition protein Smc"/>
    <property type="match status" value="1"/>
</dbReference>
<keyword evidence="4 7" id="KW-0067">ATP-binding</keyword>
<sequence>MNKEGTEKVYLKRLEIQGFKSFADKTNLEFNPGITLVVGPNGSGKSNIADAIRWVLGEQSVKSLRGGKMEDVIFAGSDKRRPLGMSEVSLTIDNSSGIFPLEFNEVTVTRRLYRSGESDYLINRVPCRLKDVHELFMDTGVGREGFSIIGQGKVDEILSAKPEERRGLLEEAAGIVKYRHRKREAVRKLEDTEASLIRLSDIISELSQQEEPLAEQARIASIYQQYKEELDSLEIGLLIDEAQNAQNRLELLKNDINQEERECEALTSRFHGLQAQEEEQKLKLQQKEEDVARFQEKVYQENILLEKYEGEKKLSAERLSSLDREELALERELALVTENAACLLEEISRHQKEGEQLKVNLQLAKTSLKEFENLIHQEYSRHLKDSADLETLKTEHFESLQEETKINNEIAGAKQQIAGLERQWEQLKSKKEMLYREKLEVAAKVTELKRSLSENQETLAQLEKEFKAHEERLKRETVLHQELLQQNRCLMDEKNNILSRRKVLIEMERDGQGYAQGVRELLQASHHHQLKGILGTVAQLIIVPKAYETAIEEVLGGSLQFIVTEDDQCAQEAIHYLKNKDKGRATFLPLNTIKGSKPNDLLPQGKGIIGRASELVSFDKKFAGIIEYLLGRVFLVEDLPTAVKKAKETGFKYRMVTLDGQLVNAGGSLTGGSVKANQTGILSRKRHIEELAGKAAVLEDKITLGQEQEGKKEKLLQSLQVDIEGCKQRMQECSLKDVELKNRLARWEGEIQRLVRELESLKWQHEETREEKAQLQKKILSLEEEKGILREKTAVYQAKIQELQERIKNTQQEQLSKNEQLSQLRVQVATCEEKLSVHQKEEQQYIQQLRNLEQQKAGKEQELTFLKEKRQELLNTQRTLEEEQGKVQVALKELEMKLSALRIEKQNIQDILLEVGQELKQLQSKIKEKEDKIHQWQVQQSKIETALEAAVRRLTEQFSLEFHQAKHKGAQIQERRKTLQRINELKEEINALGSVNLAAIEEYARLKERLEFLTHQVRDMLEAKERLEQVIREMDQIMTRRFKETFVQVDTAFQEVFRQLFGGGRAQLILNSPENILETGVEIIAQPPGKKTQSLSLLSGGERALTAIALLLAILKVKPSPFCVLDEIEAALDEANVARFAQFLREFAETTQFIVISHRKGTMEVADVLYGVTMEETGVSRLLSVKLADVRREAS</sequence>
<feature type="domain" description="SMC hinge" evidence="8">
    <location>
        <begin position="531"/>
        <end position="646"/>
    </location>
</feature>
<keyword evidence="10" id="KW-1185">Reference proteome</keyword>
<evidence type="ECO:0000313" key="10">
    <source>
        <dbReference type="Proteomes" id="UP000515847"/>
    </source>
</evidence>
<keyword evidence="3 7" id="KW-0547">Nucleotide-binding</keyword>
<evidence type="ECO:0000256" key="6">
    <source>
        <dbReference type="ARBA" id="ARBA00023125"/>
    </source>
</evidence>
<name>A0A7G6E1I7_THEFR</name>
<comment type="function">
    <text evidence="7">Required for chromosome condensation and partitioning.</text>
</comment>
<dbReference type="Gene3D" id="1.10.287.1490">
    <property type="match status" value="1"/>
</dbReference>
<dbReference type="GO" id="GO:0005524">
    <property type="term" value="F:ATP binding"/>
    <property type="evidence" value="ECO:0007669"/>
    <property type="project" value="UniProtKB-UniRule"/>
</dbReference>
<dbReference type="Gene3D" id="3.40.50.300">
    <property type="entry name" value="P-loop containing nucleotide triphosphate hydrolases"/>
    <property type="match status" value="2"/>
</dbReference>
<feature type="binding site" evidence="7">
    <location>
        <begin position="40"/>
        <end position="47"/>
    </location>
    <ligand>
        <name>ATP</name>
        <dbReference type="ChEBI" id="CHEBI:30616"/>
    </ligand>
</feature>
<feature type="coiled-coil region" evidence="7">
    <location>
        <begin position="175"/>
        <end position="209"/>
    </location>
</feature>
<dbReference type="SMART" id="SM00968">
    <property type="entry name" value="SMC_hinge"/>
    <property type="match status" value="1"/>
</dbReference>
<proteinExistence type="inferred from homology"/>
<dbReference type="Pfam" id="PF06470">
    <property type="entry name" value="SMC_hinge"/>
    <property type="match status" value="1"/>
</dbReference>
<dbReference type="InterPro" id="IPR011890">
    <property type="entry name" value="SMC_prok"/>
</dbReference>
<dbReference type="HAMAP" id="MF_01894">
    <property type="entry name" value="Smc_prok"/>
    <property type="match status" value="1"/>
</dbReference>
<dbReference type="AlphaFoldDB" id="A0A7G6E1I7"/>
<evidence type="ECO:0000256" key="7">
    <source>
        <dbReference type="HAMAP-Rule" id="MF_01894"/>
    </source>
</evidence>
<dbReference type="Gene3D" id="3.30.70.1620">
    <property type="match status" value="1"/>
</dbReference>
<dbReference type="GO" id="GO:0005737">
    <property type="term" value="C:cytoplasm"/>
    <property type="evidence" value="ECO:0007669"/>
    <property type="project" value="UniProtKB-SubCell"/>
</dbReference>
<dbReference type="InterPro" id="IPR010935">
    <property type="entry name" value="SMC_hinge"/>
</dbReference>
<dbReference type="InterPro" id="IPR024704">
    <property type="entry name" value="SMC"/>
</dbReference>
<evidence type="ECO:0000256" key="4">
    <source>
        <dbReference type="ARBA" id="ARBA00022840"/>
    </source>
</evidence>
<keyword evidence="5 7" id="KW-0175">Coiled coil</keyword>
<comment type="subunit">
    <text evidence="7">Homodimer.</text>
</comment>
<dbReference type="KEGG" id="tfr:BR63_06220"/>